<feature type="domain" description="Methylmalonyl-CoA mutase alpha/beta chain catalytic" evidence="3">
    <location>
        <begin position="37"/>
        <end position="551"/>
    </location>
</feature>
<dbReference type="InterPro" id="IPR006098">
    <property type="entry name" value="MMCoA_mutase_a_cat"/>
</dbReference>
<dbReference type="NCBIfam" id="TIGR00641">
    <property type="entry name" value="acid_CoA_mut_N"/>
    <property type="match status" value="1"/>
</dbReference>
<evidence type="ECO:0000259" key="3">
    <source>
        <dbReference type="Pfam" id="PF01642"/>
    </source>
</evidence>
<name>A0A6F8XMB4_9ACTN</name>
<dbReference type="Pfam" id="PF01642">
    <property type="entry name" value="MM_CoA_mutase"/>
    <property type="match status" value="1"/>
</dbReference>
<evidence type="ECO:0000313" key="5">
    <source>
        <dbReference type="Proteomes" id="UP000502508"/>
    </source>
</evidence>
<dbReference type="GO" id="GO:0004494">
    <property type="term" value="F:methylmalonyl-CoA mutase activity"/>
    <property type="evidence" value="ECO:0007669"/>
    <property type="project" value="UniProtKB-EC"/>
</dbReference>
<dbReference type="InterPro" id="IPR016176">
    <property type="entry name" value="Cbl-dep_enz_cat"/>
</dbReference>
<keyword evidence="2" id="KW-0413">Isomerase</keyword>
<dbReference type="PANTHER" id="PTHR48101:SF1">
    <property type="entry name" value="METHYLMALONYL-COA MUTASE, LARGE SUBUNIT"/>
    <property type="match status" value="1"/>
</dbReference>
<dbReference type="Proteomes" id="UP000502508">
    <property type="component" value="Chromosome"/>
</dbReference>
<protein>
    <submittedName>
        <fullName evidence="4">Methylmalonyl-CoA mutase</fullName>
    </submittedName>
</protein>
<dbReference type="AlphaFoldDB" id="A0A6F8XMB4"/>
<dbReference type="RefSeq" id="WP_173034474.1">
    <property type="nucleotide sequence ID" value="NZ_AP022870.1"/>
</dbReference>
<evidence type="ECO:0000256" key="2">
    <source>
        <dbReference type="ARBA" id="ARBA00023235"/>
    </source>
</evidence>
<dbReference type="KEGG" id="pfla:Pflav_013390"/>
<evidence type="ECO:0000313" key="4">
    <source>
        <dbReference type="EMBL" id="BCB74929.1"/>
    </source>
</evidence>
<evidence type="ECO:0000256" key="1">
    <source>
        <dbReference type="ARBA" id="ARBA00011870"/>
    </source>
</evidence>
<accession>A0A6F8XMB4</accession>
<dbReference type="EMBL" id="AP022870">
    <property type="protein sequence ID" value="BCB74929.1"/>
    <property type="molecule type" value="Genomic_DNA"/>
</dbReference>
<organism evidence="4 5">
    <name type="scientific">Phytohabitans flavus</name>
    <dbReference type="NCBI Taxonomy" id="1076124"/>
    <lineage>
        <taxon>Bacteria</taxon>
        <taxon>Bacillati</taxon>
        <taxon>Actinomycetota</taxon>
        <taxon>Actinomycetes</taxon>
        <taxon>Micromonosporales</taxon>
        <taxon>Micromonosporaceae</taxon>
    </lineage>
</organism>
<dbReference type="GO" id="GO:0031419">
    <property type="term" value="F:cobalamin binding"/>
    <property type="evidence" value="ECO:0007669"/>
    <property type="project" value="UniProtKB-KW"/>
</dbReference>
<keyword evidence="5" id="KW-1185">Reference proteome</keyword>
<reference evidence="4 5" key="2">
    <citation type="submission" date="2020-03" db="EMBL/GenBank/DDBJ databases">
        <authorList>
            <person name="Ichikawa N."/>
            <person name="Kimura A."/>
            <person name="Kitahashi Y."/>
            <person name="Uohara A."/>
        </authorList>
    </citation>
    <scope>NUCLEOTIDE SEQUENCE [LARGE SCALE GENOMIC DNA]</scope>
    <source>
        <strain evidence="4 5">NBRC 107702</strain>
    </source>
</reference>
<proteinExistence type="predicted"/>
<dbReference type="PANTHER" id="PTHR48101">
    <property type="entry name" value="METHYLMALONYL-COA MUTASE, MITOCHONDRIAL-RELATED"/>
    <property type="match status" value="1"/>
</dbReference>
<dbReference type="SUPFAM" id="SSF51703">
    <property type="entry name" value="Cobalamin (vitamin B12)-dependent enzymes"/>
    <property type="match status" value="1"/>
</dbReference>
<sequence>MTSGIVGASGQAVIEEMAGQVQRWREEHGSSTMPTWTESGIPVPPLYGPEDAVGDYGTQLGVPGSPPYTRGVYPTMYSGRAWSIRPLAGFGTVEDTNRRLRLLLDEGATAINTVFDYPTNRGYDSDDEWARADAGLGGVAVDSIDDMVDLYDGVPLDEVSVSLVLSHPVAAGAILAMYLAAAKRRGFDPARLSGTLQNDFMMETVVLTAPSVLEPEFAFRLSMDVTEYCTRHLPRWHPVSFTGYNYREAGADAVLEVALVVANAVATVEAMRARGLPVDPVARRLSAFFTAGSDLFEEVAKYRAARRVYHGVMTERFDPMDERSTRLRFHVQTSGSALTAAQPLNNVARAALHGLAAVLGGAQSLHISAYDEALCIPSETAALTALRTQQILLSETGVTRSIDPLAGSYLVEHLTDEVESRVRKILANIDGMGGLVRAVDTGWVHARILDLACQATADIDEGRRPVVGVNVSANQAPTTVETFDVPETLPKQGERLMRLRSNRDNDAVTNALHRLEQCVVDGTNTMPALIAAAEAGATLGQCCDVFRHHHGGWRQPLR</sequence>
<gene>
    <name evidence="4" type="ORF">Pflav_013390</name>
</gene>
<dbReference type="InterPro" id="IPR006099">
    <property type="entry name" value="MeMalonylCoA_mutase_a/b_cat"/>
</dbReference>
<dbReference type="Gene3D" id="3.20.20.240">
    <property type="entry name" value="Methylmalonyl-CoA mutase"/>
    <property type="match status" value="1"/>
</dbReference>
<reference evidence="4 5" key="1">
    <citation type="submission" date="2020-03" db="EMBL/GenBank/DDBJ databases">
        <title>Whole genome shotgun sequence of Phytohabitans flavus NBRC 107702.</title>
        <authorList>
            <person name="Komaki H."/>
            <person name="Tamura T."/>
        </authorList>
    </citation>
    <scope>NUCLEOTIDE SEQUENCE [LARGE SCALE GENOMIC DNA]</scope>
    <source>
        <strain evidence="4 5">NBRC 107702</strain>
    </source>
</reference>
<comment type="subunit">
    <text evidence="1">Heterodimer of an alpha and a beta chain.</text>
</comment>